<dbReference type="EMBL" id="LWDV01000010">
    <property type="protein sequence ID" value="OCL25197.1"/>
    <property type="molecule type" value="Genomic_DNA"/>
</dbReference>
<dbReference type="PANTHER" id="PTHR38451">
    <property type="entry name" value="TRNA (ADENINE(22)-N(1))-METHYLTRANSFERASE"/>
    <property type="match status" value="1"/>
</dbReference>
<reference evidence="2" key="1">
    <citation type="submission" date="2016-07" db="EMBL/GenBank/DDBJ databases">
        <authorList>
            <person name="Florea S."/>
            <person name="Webb J.S."/>
            <person name="Jaromczyk J."/>
            <person name="Schardl C.L."/>
        </authorList>
    </citation>
    <scope>NUCLEOTIDE SEQUENCE [LARGE SCALE GENOMIC DNA]</scope>
    <source>
        <strain evidence="2">Z6</strain>
    </source>
</reference>
<reference evidence="1 2" key="2">
    <citation type="submission" date="2016-08" db="EMBL/GenBank/DDBJ databases">
        <title>Orenia metallireducens sp. nov. strain Z6, a Novel Metal-reducing Firmicute from the Deep Subsurface.</title>
        <authorList>
            <person name="Maxim B.I."/>
            <person name="Kenneth K."/>
            <person name="Flynn T.M."/>
            <person name="Oloughlin E.J."/>
            <person name="Locke R.A."/>
            <person name="Weber J.R."/>
            <person name="Egan S.M."/>
            <person name="Mackie R.I."/>
            <person name="Cann I.K."/>
        </authorList>
    </citation>
    <scope>NUCLEOTIDE SEQUENCE [LARGE SCALE GENOMIC DNA]</scope>
    <source>
        <strain evidence="1 2">Z6</strain>
    </source>
</reference>
<dbReference type="PANTHER" id="PTHR38451:SF1">
    <property type="entry name" value="TRNA (ADENINE(22)-N(1))-METHYLTRANSFERASE"/>
    <property type="match status" value="1"/>
</dbReference>
<dbReference type="InterPro" id="IPR006901">
    <property type="entry name" value="TrmK"/>
</dbReference>
<keyword evidence="1" id="KW-0808">Transferase</keyword>
<dbReference type="PIRSF" id="PIRSF018637">
    <property type="entry name" value="TrmK"/>
    <property type="match status" value="1"/>
</dbReference>
<protein>
    <submittedName>
        <fullName evidence="1">SAM-dependent methyltransferase</fullName>
    </submittedName>
</protein>
<dbReference type="SUPFAM" id="SSF53335">
    <property type="entry name" value="S-adenosyl-L-methionine-dependent methyltransferases"/>
    <property type="match status" value="1"/>
</dbReference>
<comment type="caution">
    <text evidence="1">The sequence shown here is derived from an EMBL/GenBank/DDBJ whole genome shotgun (WGS) entry which is preliminary data.</text>
</comment>
<keyword evidence="1" id="KW-0489">Methyltransferase</keyword>
<dbReference type="Pfam" id="PF04816">
    <property type="entry name" value="TrmK"/>
    <property type="match status" value="1"/>
</dbReference>
<name>A0A1C0A4X5_9FIRM</name>
<evidence type="ECO:0000313" key="2">
    <source>
        <dbReference type="Proteomes" id="UP000093514"/>
    </source>
</evidence>
<proteinExistence type="predicted"/>
<dbReference type="Gene3D" id="3.40.50.150">
    <property type="entry name" value="Vaccinia Virus protein VP39"/>
    <property type="match status" value="1"/>
</dbReference>
<dbReference type="Proteomes" id="UP000093514">
    <property type="component" value="Unassembled WGS sequence"/>
</dbReference>
<dbReference type="InterPro" id="IPR029063">
    <property type="entry name" value="SAM-dependent_MTases_sf"/>
</dbReference>
<dbReference type="AlphaFoldDB" id="A0A1C0A4X5"/>
<gene>
    <name evidence="1" type="ORF">U472_12570</name>
</gene>
<dbReference type="RefSeq" id="WP_068719062.1">
    <property type="nucleotide sequence ID" value="NZ_LWDV01000010.1"/>
</dbReference>
<dbReference type="GO" id="GO:0160105">
    <property type="term" value="F:tRNA (adenine(22)-N1)-methyltransferase activity"/>
    <property type="evidence" value="ECO:0007669"/>
    <property type="project" value="InterPro"/>
</dbReference>
<sequence>MRLSPRLAKIVDLLILPSRVIDVGTDHGYLPIYIAENTASSKIIASDYNKQPCEAALNHIQQAGVEDKVEVRHGSGLSVLNRGEVDQVVIAGMGSRTIIGILEADYDLAQSLERLVLQPMAGSSSLRKWLVDNNFKIIDEALVKEEDKLYQIIVAQPGKMEVKDDFELKIGPILLKKNDELLEDYFNELKDEWQKIINKIAENSPDNQKIEILKRRIKRLEEIELKMER</sequence>
<accession>A0A1C0A4X5</accession>
<dbReference type="GO" id="GO:0032259">
    <property type="term" value="P:methylation"/>
    <property type="evidence" value="ECO:0007669"/>
    <property type="project" value="UniProtKB-KW"/>
</dbReference>
<organism evidence="1 2">
    <name type="scientific">Orenia metallireducens</name>
    <dbReference type="NCBI Taxonomy" id="1413210"/>
    <lineage>
        <taxon>Bacteria</taxon>
        <taxon>Bacillati</taxon>
        <taxon>Bacillota</taxon>
        <taxon>Clostridia</taxon>
        <taxon>Halanaerobiales</taxon>
        <taxon>Halobacteroidaceae</taxon>
        <taxon>Orenia</taxon>
    </lineage>
</organism>
<keyword evidence="2" id="KW-1185">Reference proteome</keyword>
<evidence type="ECO:0000313" key="1">
    <source>
        <dbReference type="EMBL" id="OCL25197.1"/>
    </source>
</evidence>
<dbReference type="Gene3D" id="1.10.287.1890">
    <property type="match status" value="1"/>
</dbReference>
<dbReference type="OrthoDB" id="5881184at2"/>